<evidence type="ECO:0000256" key="4">
    <source>
        <dbReference type="SAM" id="SignalP"/>
    </source>
</evidence>
<feature type="signal peptide" evidence="4">
    <location>
        <begin position="1"/>
        <end position="21"/>
    </location>
</feature>
<dbReference type="Proteomes" id="UP000682892">
    <property type="component" value="Unassembled WGS sequence"/>
</dbReference>
<accession>A0A1S4F8K7</accession>
<protein>
    <submittedName>
        <fullName evidence="5">AAEL004674-PA</fullName>
    </submittedName>
</protein>
<reference evidence="5" key="1">
    <citation type="submission" date="2005-10" db="EMBL/GenBank/DDBJ databases">
        <authorList>
            <person name="Loftus B.J."/>
            <person name="Nene V.M."/>
            <person name="Hannick L.I."/>
            <person name="Bidwell S."/>
            <person name="Haas B."/>
            <person name="Amedeo P."/>
            <person name="Orvis J."/>
            <person name="Wortman J.R."/>
            <person name="White O.R."/>
            <person name="Salzberg S."/>
            <person name="Shumway M."/>
            <person name="Koo H."/>
            <person name="Zhao Y."/>
            <person name="Holmes M."/>
            <person name="Miller J."/>
            <person name="Schatz M."/>
            <person name="Pop M."/>
            <person name="Pai G."/>
            <person name="Utterback T."/>
            <person name="Rogers Y.-H."/>
            <person name="Kravitz S."/>
            <person name="Fraser C.M."/>
        </authorList>
    </citation>
    <scope>NUCLEOTIDE SEQUENCE</scope>
    <source>
        <strain evidence="5">Liverpool</strain>
    </source>
</reference>
<name>A0A1S4F8K7_AEDAE</name>
<feature type="chain" id="PRO_5036453959" evidence="4">
    <location>
        <begin position="22"/>
        <end position="118"/>
    </location>
</feature>
<reference evidence="5" key="2">
    <citation type="journal article" date="2007" name="Science">
        <title>Genome sequence of Aedes aegypti, a major arbovirus vector.</title>
        <authorList>
            <person name="Nene V."/>
            <person name="Wortman J.R."/>
            <person name="Lawson D."/>
            <person name="Haas B."/>
            <person name="Kodira C."/>
            <person name="Tu Z.J."/>
            <person name="Loftus B."/>
            <person name="Xi Z."/>
            <person name="Megy K."/>
            <person name="Grabherr M."/>
            <person name="Ren Q."/>
            <person name="Zdobnov E.M."/>
            <person name="Lobo N.F."/>
            <person name="Campbell K.S."/>
            <person name="Brown S.E."/>
            <person name="Bonaldo M.F."/>
            <person name="Zhu J."/>
            <person name="Sinkins S.P."/>
            <person name="Hogenkamp D.G."/>
            <person name="Amedeo P."/>
            <person name="Arensburger P."/>
            <person name="Atkinson P.W."/>
            <person name="Bidwell S."/>
            <person name="Biedler J."/>
            <person name="Birney E."/>
            <person name="Bruggner R.V."/>
            <person name="Costas J."/>
            <person name="Coy M.R."/>
            <person name="Crabtree J."/>
            <person name="Crawford M."/>
            <person name="Debruyn B."/>
            <person name="Decaprio D."/>
            <person name="Eiglmeier K."/>
            <person name="Eisenstadt E."/>
            <person name="El-Dorry H."/>
            <person name="Gelbart W.M."/>
            <person name="Gomes S.L."/>
            <person name="Hammond M."/>
            <person name="Hannick L.I."/>
            <person name="Hogan J.R."/>
            <person name="Holmes M.H."/>
            <person name="Jaffe D."/>
            <person name="Johnston J.S."/>
            <person name="Kennedy R.C."/>
            <person name="Koo H."/>
            <person name="Kravitz S."/>
            <person name="Kriventseva E.V."/>
            <person name="Kulp D."/>
            <person name="Labutti K."/>
            <person name="Lee E."/>
            <person name="Li S."/>
            <person name="Lovin D.D."/>
            <person name="Mao C."/>
            <person name="Mauceli E."/>
            <person name="Menck C.F."/>
            <person name="Miller J.R."/>
            <person name="Montgomery P."/>
            <person name="Mori A."/>
            <person name="Nascimento A.L."/>
            <person name="Naveira H.F."/>
            <person name="Nusbaum C."/>
            <person name="O'leary S."/>
            <person name="Orvis J."/>
            <person name="Pertea M."/>
            <person name="Quesneville H."/>
            <person name="Reidenbach K.R."/>
            <person name="Rogers Y.H."/>
            <person name="Roth C.W."/>
            <person name="Schneider J.R."/>
            <person name="Schatz M."/>
            <person name="Shumway M."/>
            <person name="Stanke M."/>
            <person name="Stinson E.O."/>
            <person name="Tubio J.M."/>
            <person name="Vanzee J.P."/>
            <person name="Verjovski-Almeida S."/>
            <person name="Werner D."/>
            <person name="White O."/>
            <person name="Wyder S."/>
            <person name="Zeng Q."/>
            <person name="Zhao Q."/>
            <person name="Zhao Y."/>
            <person name="Hill C.A."/>
            <person name="Raikhel A.S."/>
            <person name="Soares M.B."/>
            <person name="Knudson D.L."/>
            <person name="Lee N.H."/>
            <person name="Galagan J."/>
            <person name="Salzberg S.L."/>
            <person name="Paulsen I.T."/>
            <person name="Dimopoulos G."/>
            <person name="Collins F.H."/>
            <person name="Birren B."/>
            <person name="Fraser-Liggett C.M."/>
            <person name="Severson D.W."/>
        </authorList>
    </citation>
    <scope>NUCLEOTIDE SEQUENCE [LARGE SCALE GENOMIC DNA]</scope>
    <source>
        <strain evidence="5">Liverpool</strain>
    </source>
</reference>
<dbReference type="PANTHER" id="PTHR10380:SF238">
    <property type="entry name" value="CUTICULAR PROTEIN 65EA-RELATED"/>
    <property type="match status" value="1"/>
</dbReference>
<keyword evidence="1 2" id="KW-0193">Cuticle</keyword>
<organism evidence="5 6">
    <name type="scientific">Aedes aegypti</name>
    <name type="common">Yellowfever mosquito</name>
    <name type="synonym">Culex aegypti</name>
    <dbReference type="NCBI Taxonomy" id="7159"/>
    <lineage>
        <taxon>Eukaryota</taxon>
        <taxon>Metazoa</taxon>
        <taxon>Ecdysozoa</taxon>
        <taxon>Arthropoda</taxon>
        <taxon>Hexapoda</taxon>
        <taxon>Insecta</taxon>
        <taxon>Pterygota</taxon>
        <taxon>Neoptera</taxon>
        <taxon>Endopterygota</taxon>
        <taxon>Diptera</taxon>
        <taxon>Nematocera</taxon>
        <taxon>Culicoidea</taxon>
        <taxon>Culicidae</taxon>
        <taxon>Culicinae</taxon>
        <taxon>Aedini</taxon>
        <taxon>Aedes</taxon>
        <taxon>Stegomyia</taxon>
    </lineage>
</organism>
<dbReference type="Pfam" id="PF00379">
    <property type="entry name" value="Chitin_bind_4"/>
    <property type="match status" value="1"/>
</dbReference>
<proteinExistence type="predicted"/>
<dbReference type="AlphaFoldDB" id="A0A1S4F8K7"/>
<dbReference type="EMBL" id="CH477311">
    <property type="protein sequence ID" value="EAT43921.1"/>
    <property type="molecule type" value="Genomic_DNA"/>
</dbReference>
<dbReference type="InterPro" id="IPR000618">
    <property type="entry name" value="Insect_cuticle"/>
</dbReference>
<dbReference type="GO" id="GO:0008010">
    <property type="term" value="F:structural constituent of chitin-based larval cuticle"/>
    <property type="evidence" value="ECO:0007669"/>
    <property type="project" value="TreeGrafter"/>
</dbReference>
<dbReference type="InterPro" id="IPR050468">
    <property type="entry name" value="Cuticle_Struct_Prot"/>
</dbReference>
<dbReference type="OMA" id="QGQQFVR"/>
<evidence type="ECO:0000256" key="1">
    <source>
        <dbReference type="ARBA" id="ARBA00022460"/>
    </source>
</evidence>
<dbReference type="OrthoDB" id="7758509at2759"/>
<dbReference type="GO" id="GO:0062129">
    <property type="term" value="C:chitin-based extracellular matrix"/>
    <property type="evidence" value="ECO:0007669"/>
    <property type="project" value="TreeGrafter"/>
</dbReference>
<gene>
    <name evidence="5" type="ORF">AaeL_AAEL004674</name>
</gene>
<dbReference type="PANTHER" id="PTHR10380">
    <property type="entry name" value="CUTICLE PROTEIN"/>
    <property type="match status" value="1"/>
</dbReference>
<evidence type="ECO:0000313" key="6">
    <source>
        <dbReference type="Proteomes" id="UP000682892"/>
    </source>
</evidence>
<dbReference type="PROSITE" id="PS51155">
    <property type="entry name" value="CHIT_BIND_RR_2"/>
    <property type="match status" value="1"/>
</dbReference>
<evidence type="ECO:0000256" key="2">
    <source>
        <dbReference type="PROSITE-ProRule" id="PRU00497"/>
    </source>
</evidence>
<dbReference type="PRINTS" id="PR00947">
    <property type="entry name" value="CUTICLE"/>
</dbReference>
<keyword evidence="4" id="KW-0732">Signal</keyword>
<feature type="region of interest" description="Disordered" evidence="3">
    <location>
        <begin position="34"/>
        <end position="69"/>
    </location>
</feature>
<evidence type="ECO:0000313" key="5">
    <source>
        <dbReference type="EMBL" id="EAT43921.1"/>
    </source>
</evidence>
<dbReference type="KEGG" id="aag:5565204"/>
<dbReference type="PROSITE" id="PS00233">
    <property type="entry name" value="CHIT_BIND_RR_1"/>
    <property type="match status" value="1"/>
</dbReference>
<dbReference type="InterPro" id="IPR031311">
    <property type="entry name" value="CHIT_BIND_RR_consensus"/>
</dbReference>
<sequence>MKPPQAELCVVLLLLVSSAYGQEVEVVEQEQNIDPDGSYNYRYRLSDGTEAQEQGQGGVSATGGYSYTSPEGEVIRITYTADENGYNPQGDAIPQPPPIPEAILRALEYIRTHARPEQ</sequence>
<evidence type="ECO:0000256" key="3">
    <source>
        <dbReference type="SAM" id="MobiDB-lite"/>
    </source>
</evidence>
<reference evidence="5" key="3">
    <citation type="submission" date="2012-09" db="EMBL/GenBank/DDBJ databases">
        <authorList>
            <consortium name="VectorBase"/>
        </authorList>
    </citation>
    <scope>NUCLEOTIDE SEQUENCE</scope>
    <source>
        <strain evidence="5">Liverpool</strain>
    </source>
</reference>
<dbReference type="HOGENOM" id="CLU_065450_3_0_1"/>